<proteinExistence type="predicted"/>
<evidence type="ECO:0000313" key="2">
    <source>
        <dbReference type="EMBL" id="PIA94743.1"/>
    </source>
</evidence>
<organism evidence="2 4">
    <name type="scientific">Cercospora beticola</name>
    <name type="common">Sugarbeet leaf spot fungus</name>
    <dbReference type="NCBI Taxonomy" id="122368"/>
    <lineage>
        <taxon>Eukaryota</taxon>
        <taxon>Fungi</taxon>
        <taxon>Dikarya</taxon>
        <taxon>Ascomycota</taxon>
        <taxon>Pezizomycotina</taxon>
        <taxon>Dothideomycetes</taxon>
        <taxon>Dothideomycetidae</taxon>
        <taxon>Mycosphaerellales</taxon>
        <taxon>Mycosphaerellaceae</taxon>
        <taxon>Cercospora</taxon>
    </lineage>
</organism>
<protein>
    <submittedName>
        <fullName evidence="2">Uncharacterized protein</fullName>
    </submittedName>
</protein>
<evidence type="ECO:0000313" key="4">
    <source>
        <dbReference type="Proteomes" id="UP000230605"/>
    </source>
</evidence>
<name>A0A2G5HR39_CERBT</name>
<keyword evidence="5" id="KW-1185">Reference proteome</keyword>
<evidence type="ECO:0000256" key="1">
    <source>
        <dbReference type="SAM" id="Coils"/>
    </source>
</evidence>
<reference evidence="3 5" key="2">
    <citation type="submission" date="2023-09" db="EMBL/GenBank/DDBJ databases">
        <title>Complete-Gapless Cercospora beticola genome.</title>
        <authorList>
            <person name="Wyatt N.A."/>
            <person name="Spanner R.E."/>
            <person name="Bolton M.D."/>
        </authorList>
    </citation>
    <scope>NUCLEOTIDE SEQUENCE [LARGE SCALE GENOMIC DNA]</scope>
    <source>
        <strain evidence="3">Cb09-40</strain>
    </source>
</reference>
<evidence type="ECO:0000313" key="5">
    <source>
        <dbReference type="Proteomes" id="UP001302367"/>
    </source>
</evidence>
<sequence>MSPDTTHPVVVLLSTKRQRLSNLEARINVLRKHIRDLNTDSYGDAGATLMGRRDLAGGNYKNDKGLQAQQKVVYWKIDRTFEHMCKQLDDRLGELYLELDNVCSEQKRNATRVQELETEIDRDGIQVVPTLAYSTALHTDNSIPAKPTGFLDLPAELRNEIYKLSGCLELAGYGRQCWCFQPARCECYAVFGHYSRMTIDLRHTGADFRWDIDAASTNGNVHGGVNHQPSLTRVNRQVRTETLAMYYGNLRVLLEWQSICYQAAHPVYEWLRRIGKQTAALIKNFEVRIELWWSLDKQAESEYFDGEKAACMKVLGELGIVMEQCEYVLITH</sequence>
<evidence type="ECO:0000313" key="3">
    <source>
        <dbReference type="EMBL" id="WPB05208.1"/>
    </source>
</evidence>
<feature type="coiled-coil region" evidence="1">
    <location>
        <begin position="13"/>
        <end position="40"/>
    </location>
</feature>
<dbReference type="PANTHER" id="PTHR42085">
    <property type="entry name" value="F-BOX DOMAIN-CONTAINING PROTEIN"/>
    <property type="match status" value="1"/>
</dbReference>
<accession>A0A2G5HR39</accession>
<dbReference type="EMBL" id="LKMD01000104">
    <property type="protein sequence ID" value="PIA94743.1"/>
    <property type="molecule type" value="Genomic_DNA"/>
</dbReference>
<dbReference type="PANTHER" id="PTHR42085:SF2">
    <property type="entry name" value="F-BOX DOMAIN-CONTAINING PROTEIN"/>
    <property type="match status" value="1"/>
</dbReference>
<dbReference type="OrthoDB" id="3650781at2759"/>
<dbReference type="InterPro" id="IPR038883">
    <property type="entry name" value="AN11006-like"/>
</dbReference>
<dbReference type="Proteomes" id="UP000230605">
    <property type="component" value="Chromosome 6"/>
</dbReference>
<dbReference type="EMBL" id="CP134189">
    <property type="protein sequence ID" value="WPB05208.1"/>
    <property type="molecule type" value="Genomic_DNA"/>
</dbReference>
<dbReference type="AlphaFoldDB" id="A0A2G5HR39"/>
<keyword evidence="1" id="KW-0175">Coiled coil</keyword>
<reference evidence="2 4" key="1">
    <citation type="submission" date="2015-10" db="EMBL/GenBank/DDBJ databases">
        <title>The cercosporin biosynthetic gene cluster was horizontally transferred to several fungal lineages and shown to be expanded in Cercospora beticola based on microsynteny with recipient genomes.</title>
        <authorList>
            <person name="De Jonge R."/>
            <person name="Ebert M.K."/>
            <person name="Suttle J.C."/>
            <person name="Jurick Ii W.M."/>
            <person name="Secor G.A."/>
            <person name="Thomma B.P."/>
            <person name="Van De Peer Y."/>
            <person name="Bolton M.D."/>
        </authorList>
    </citation>
    <scope>NUCLEOTIDE SEQUENCE [LARGE SCALE GENOMIC DNA]</scope>
    <source>
        <strain evidence="2 4">09-40</strain>
    </source>
</reference>
<dbReference type="Proteomes" id="UP001302367">
    <property type="component" value="Chromosome 6"/>
</dbReference>
<gene>
    <name evidence="2" type="ORF">CB0940_08629</name>
    <name evidence="3" type="ORF">RHO25_009859</name>
</gene>